<dbReference type="RefSeq" id="XP_014160879.1">
    <property type="nucleotide sequence ID" value="XM_014305404.1"/>
</dbReference>
<organism evidence="1 2">
    <name type="scientific">Sphaeroforma arctica JP610</name>
    <dbReference type="NCBI Taxonomy" id="667725"/>
    <lineage>
        <taxon>Eukaryota</taxon>
        <taxon>Ichthyosporea</taxon>
        <taxon>Ichthyophonida</taxon>
        <taxon>Sphaeroforma</taxon>
    </lineage>
</organism>
<evidence type="ECO:0000313" key="1">
    <source>
        <dbReference type="EMBL" id="KNC86977.1"/>
    </source>
</evidence>
<dbReference type="Proteomes" id="UP000054560">
    <property type="component" value="Unassembled WGS sequence"/>
</dbReference>
<accession>A0A0L0GD87</accession>
<evidence type="ECO:0000313" key="2">
    <source>
        <dbReference type="Proteomes" id="UP000054560"/>
    </source>
</evidence>
<proteinExistence type="predicted"/>
<dbReference type="AlphaFoldDB" id="A0A0L0GD87"/>
<gene>
    <name evidence="1" type="ORF">SARC_00870</name>
</gene>
<sequence>MGDCTKMGLNNPEPLTPLKLIPCFLRLFKRLDIELWVTRVLDSLHFDLLPVTSYQTELSCQLQLASCNLLVAIYSCNLPAISYQLRFASYQLPVAIFWLPVASY</sequence>
<name>A0A0L0GD87_9EUKA</name>
<protein>
    <submittedName>
        <fullName evidence="1">Uncharacterized protein</fullName>
    </submittedName>
</protein>
<dbReference type="GeneID" id="25901374"/>
<reference evidence="1 2" key="1">
    <citation type="submission" date="2011-02" db="EMBL/GenBank/DDBJ databases">
        <title>The Genome Sequence of Sphaeroforma arctica JP610.</title>
        <authorList>
            <consortium name="The Broad Institute Genome Sequencing Platform"/>
            <person name="Russ C."/>
            <person name="Cuomo C."/>
            <person name="Young S.K."/>
            <person name="Zeng Q."/>
            <person name="Gargeya S."/>
            <person name="Alvarado L."/>
            <person name="Berlin A."/>
            <person name="Chapman S.B."/>
            <person name="Chen Z."/>
            <person name="Freedman E."/>
            <person name="Gellesch M."/>
            <person name="Goldberg J."/>
            <person name="Griggs A."/>
            <person name="Gujja S."/>
            <person name="Heilman E."/>
            <person name="Heiman D."/>
            <person name="Howarth C."/>
            <person name="Mehta T."/>
            <person name="Neiman D."/>
            <person name="Pearson M."/>
            <person name="Roberts A."/>
            <person name="Saif S."/>
            <person name="Shea T."/>
            <person name="Shenoy N."/>
            <person name="Sisk P."/>
            <person name="Stolte C."/>
            <person name="Sykes S."/>
            <person name="White J."/>
            <person name="Yandava C."/>
            <person name="Burger G."/>
            <person name="Gray M.W."/>
            <person name="Holland P.W.H."/>
            <person name="King N."/>
            <person name="Lang F.B.F."/>
            <person name="Roger A.J."/>
            <person name="Ruiz-Trillo I."/>
            <person name="Haas B."/>
            <person name="Nusbaum C."/>
            <person name="Birren B."/>
        </authorList>
    </citation>
    <scope>NUCLEOTIDE SEQUENCE [LARGE SCALE GENOMIC DNA]</scope>
    <source>
        <strain evidence="1 2">JP610</strain>
    </source>
</reference>
<keyword evidence="2" id="KW-1185">Reference proteome</keyword>
<dbReference type="EMBL" id="KQ241627">
    <property type="protein sequence ID" value="KNC86977.1"/>
    <property type="molecule type" value="Genomic_DNA"/>
</dbReference>